<dbReference type="RefSeq" id="XP_056696898.1">
    <property type="nucleotide sequence ID" value="XM_056840920.1"/>
</dbReference>
<reference evidence="4 5" key="2">
    <citation type="submission" date="2025-05" db="UniProtKB">
        <authorList>
            <consortium name="RefSeq"/>
        </authorList>
    </citation>
    <scope>IDENTIFICATION</scope>
    <source>
        <tissue evidence="4 5">Leaf</tissue>
    </source>
</reference>
<dbReference type="RefSeq" id="XP_056696897.1">
    <property type="nucleotide sequence ID" value="XM_056840919.1"/>
</dbReference>
<feature type="transmembrane region" description="Helical" evidence="2">
    <location>
        <begin position="76"/>
        <end position="97"/>
    </location>
</feature>
<keyword evidence="2" id="KW-0812">Transmembrane</keyword>
<feature type="transmembrane region" description="Helical" evidence="2">
    <location>
        <begin position="16"/>
        <end position="36"/>
    </location>
</feature>
<proteinExistence type="predicted"/>
<sequence>MVQINVALSRSSQSNYPISCIASTYCTLLCSCYQLISFICCWCCSWCCCWCFSWCCCWCWSSSVLCWQVYATEVGTVLLSCAFFYDIFWVFASKWFFHESVMIMYFPQVPATYSQEMIYETRDTLVTYFSSKNKFSMIRLVKMKKMIFWTLIMNDLCS</sequence>
<evidence type="ECO:0000313" key="9">
    <source>
        <dbReference type="RefSeq" id="XP_056696897.1"/>
    </source>
</evidence>
<evidence type="ECO:0000313" key="3">
    <source>
        <dbReference type="Proteomes" id="UP000813463"/>
    </source>
</evidence>
<keyword evidence="3" id="KW-1185">Reference proteome</keyword>
<accession>A0ABM3RMR0</accession>
<evidence type="ECO:0000256" key="1">
    <source>
        <dbReference type="ARBA" id="ARBA00022670"/>
    </source>
</evidence>
<dbReference type="Proteomes" id="UP000813463">
    <property type="component" value="Chromosome 3"/>
</dbReference>
<dbReference type="RefSeq" id="XP_056696893.1">
    <property type="nucleotide sequence ID" value="XM_056840915.1"/>
</dbReference>
<keyword evidence="1" id="KW-0378">Hydrolase</keyword>
<gene>
    <name evidence="4 5 6 7 8 9 10" type="primary">LOC110790337</name>
</gene>
<evidence type="ECO:0000313" key="5">
    <source>
        <dbReference type="RefSeq" id="XP_056696893.1"/>
    </source>
</evidence>
<evidence type="ECO:0000313" key="10">
    <source>
        <dbReference type="RefSeq" id="XP_056696898.1"/>
    </source>
</evidence>
<keyword evidence="2" id="KW-1133">Transmembrane helix</keyword>
<protein>
    <submittedName>
        <fullName evidence="4 5">Uncharacterized protein isoform X1</fullName>
    </submittedName>
</protein>
<evidence type="ECO:0000313" key="6">
    <source>
        <dbReference type="RefSeq" id="XP_056696894.1"/>
    </source>
</evidence>
<evidence type="ECO:0000256" key="2">
    <source>
        <dbReference type="SAM" id="Phobius"/>
    </source>
</evidence>
<organism evidence="3 8">
    <name type="scientific">Spinacia oleracea</name>
    <name type="common">Spinach</name>
    <dbReference type="NCBI Taxonomy" id="3562"/>
    <lineage>
        <taxon>Eukaryota</taxon>
        <taxon>Viridiplantae</taxon>
        <taxon>Streptophyta</taxon>
        <taxon>Embryophyta</taxon>
        <taxon>Tracheophyta</taxon>
        <taxon>Spermatophyta</taxon>
        <taxon>Magnoliopsida</taxon>
        <taxon>eudicotyledons</taxon>
        <taxon>Gunneridae</taxon>
        <taxon>Pentapetalae</taxon>
        <taxon>Caryophyllales</taxon>
        <taxon>Chenopodiaceae</taxon>
        <taxon>Chenopodioideae</taxon>
        <taxon>Anserineae</taxon>
        <taxon>Spinacia</taxon>
    </lineage>
</organism>
<dbReference type="RefSeq" id="XP_056696894.1">
    <property type="nucleotide sequence ID" value="XM_056840916.1"/>
</dbReference>
<dbReference type="RefSeq" id="XP_056696896.1">
    <property type="nucleotide sequence ID" value="XM_056840918.1"/>
</dbReference>
<dbReference type="GeneID" id="110790337"/>
<reference evidence="3" key="1">
    <citation type="journal article" date="2021" name="Nat. Commun.">
        <title>Genomic analyses provide insights into spinach domestication and the genetic basis of agronomic traits.</title>
        <authorList>
            <person name="Cai X."/>
            <person name="Sun X."/>
            <person name="Xu C."/>
            <person name="Sun H."/>
            <person name="Wang X."/>
            <person name="Ge C."/>
            <person name="Zhang Z."/>
            <person name="Wang Q."/>
            <person name="Fei Z."/>
            <person name="Jiao C."/>
            <person name="Wang Q."/>
        </authorList>
    </citation>
    <scope>NUCLEOTIDE SEQUENCE [LARGE SCALE GENOMIC DNA]</scope>
    <source>
        <strain evidence="3">cv. Varoflay</strain>
    </source>
</reference>
<feature type="transmembrane region" description="Helical" evidence="2">
    <location>
        <begin position="48"/>
        <end position="70"/>
    </location>
</feature>
<dbReference type="RefSeq" id="XP_056696895.1">
    <property type="nucleotide sequence ID" value="XM_056840917.1"/>
</dbReference>
<evidence type="ECO:0000313" key="7">
    <source>
        <dbReference type="RefSeq" id="XP_056696895.1"/>
    </source>
</evidence>
<evidence type="ECO:0000313" key="8">
    <source>
        <dbReference type="RefSeq" id="XP_056696896.1"/>
    </source>
</evidence>
<dbReference type="RefSeq" id="XP_056696892.1">
    <property type="nucleotide sequence ID" value="XM_056840914.1"/>
</dbReference>
<name>A0ABM3RMR0_SPIOL</name>
<keyword evidence="1" id="KW-0645">Protease</keyword>
<keyword evidence="2" id="KW-0472">Membrane</keyword>
<dbReference type="InterPro" id="IPR007369">
    <property type="entry name" value="Peptidase_A22B_SPP"/>
</dbReference>
<dbReference type="Pfam" id="PF04258">
    <property type="entry name" value="Peptidase_A22B"/>
    <property type="match status" value="1"/>
</dbReference>
<evidence type="ECO:0000313" key="4">
    <source>
        <dbReference type="RefSeq" id="XP_056696892.1"/>
    </source>
</evidence>